<proteinExistence type="predicted"/>
<dbReference type="InParanoid" id="A0A251S435"/>
<organism evidence="1 2">
    <name type="scientific">Helianthus annuus</name>
    <name type="common">Common sunflower</name>
    <dbReference type="NCBI Taxonomy" id="4232"/>
    <lineage>
        <taxon>Eukaryota</taxon>
        <taxon>Viridiplantae</taxon>
        <taxon>Streptophyta</taxon>
        <taxon>Embryophyta</taxon>
        <taxon>Tracheophyta</taxon>
        <taxon>Spermatophyta</taxon>
        <taxon>Magnoliopsida</taxon>
        <taxon>eudicotyledons</taxon>
        <taxon>Gunneridae</taxon>
        <taxon>Pentapetalae</taxon>
        <taxon>asterids</taxon>
        <taxon>campanulids</taxon>
        <taxon>Asterales</taxon>
        <taxon>Asteraceae</taxon>
        <taxon>Asteroideae</taxon>
        <taxon>Heliantheae alliance</taxon>
        <taxon>Heliantheae</taxon>
        <taxon>Helianthus</taxon>
    </lineage>
</organism>
<accession>A0A251S435</accession>
<sequence length="87" mass="9794">MTLGLRLRIACVKDLSCRLGLCDDFGVEVEDCLYSELAVVVVEVVVVAVLEQECKTSDRIEVVVEQLLTEETERNLNLYWTQMQSAA</sequence>
<protein>
    <submittedName>
        <fullName evidence="1">Uncharacterized protein</fullName>
    </submittedName>
</protein>
<evidence type="ECO:0000313" key="1">
    <source>
        <dbReference type="EMBL" id="OTF93614.1"/>
    </source>
</evidence>
<name>A0A251S435_HELAN</name>
<reference evidence="2" key="1">
    <citation type="journal article" date="2017" name="Nature">
        <title>The sunflower genome provides insights into oil metabolism, flowering and Asterid evolution.</title>
        <authorList>
            <person name="Badouin H."/>
            <person name="Gouzy J."/>
            <person name="Grassa C.J."/>
            <person name="Murat F."/>
            <person name="Staton S.E."/>
            <person name="Cottret L."/>
            <person name="Lelandais-Briere C."/>
            <person name="Owens G.L."/>
            <person name="Carrere S."/>
            <person name="Mayjonade B."/>
            <person name="Legrand L."/>
            <person name="Gill N."/>
            <person name="Kane N.C."/>
            <person name="Bowers J.E."/>
            <person name="Hubner S."/>
            <person name="Bellec A."/>
            <person name="Berard A."/>
            <person name="Berges H."/>
            <person name="Blanchet N."/>
            <person name="Boniface M.C."/>
            <person name="Brunel D."/>
            <person name="Catrice O."/>
            <person name="Chaidir N."/>
            <person name="Claudel C."/>
            <person name="Donnadieu C."/>
            <person name="Faraut T."/>
            <person name="Fievet G."/>
            <person name="Helmstetter N."/>
            <person name="King M."/>
            <person name="Knapp S.J."/>
            <person name="Lai Z."/>
            <person name="Le Paslier M.C."/>
            <person name="Lippi Y."/>
            <person name="Lorenzon L."/>
            <person name="Mandel J.R."/>
            <person name="Marage G."/>
            <person name="Marchand G."/>
            <person name="Marquand E."/>
            <person name="Bret-Mestries E."/>
            <person name="Morien E."/>
            <person name="Nambeesan S."/>
            <person name="Nguyen T."/>
            <person name="Pegot-Espagnet P."/>
            <person name="Pouilly N."/>
            <person name="Raftis F."/>
            <person name="Sallet E."/>
            <person name="Schiex T."/>
            <person name="Thomas J."/>
            <person name="Vandecasteele C."/>
            <person name="Vares D."/>
            <person name="Vear F."/>
            <person name="Vautrin S."/>
            <person name="Crespi M."/>
            <person name="Mangin B."/>
            <person name="Burke J.M."/>
            <person name="Salse J."/>
            <person name="Munos S."/>
            <person name="Vincourt P."/>
            <person name="Rieseberg L.H."/>
            <person name="Langlade N.B."/>
        </authorList>
    </citation>
    <scope>NUCLEOTIDE SEQUENCE [LARGE SCALE GENOMIC DNA]</scope>
    <source>
        <strain evidence="2">cv. SF193</strain>
    </source>
</reference>
<dbReference type="Proteomes" id="UP000215914">
    <property type="component" value="Chromosome 15"/>
</dbReference>
<keyword evidence="2" id="KW-1185">Reference proteome</keyword>
<dbReference type="EMBL" id="CM007904">
    <property type="protein sequence ID" value="OTF93614.1"/>
    <property type="molecule type" value="Genomic_DNA"/>
</dbReference>
<gene>
    <name evidence="1" type="ORF">HannXRQ_Chr15g0463251</name>
</gene>
<dbReference type="AlphaFoldDB" id="A0A251S435"/>
<evidence type="ECO:0000313" key="2">
    <source>
        <dbReference type="Proteomes" id="UP000215914"/>
    </source>
</evidence>